<dbReference type="SUPFAM" id="SSF53098">
    <property type="entry name" value="Ribonuclease H-like"/>
    <property type="match status" value="1"/>
</dbReference>
<keyword evidence="2" id="KW-1185">Reference proteome</keyword>
<evidence type="ECO:0008006" key="3">
    <source>
        <dbReference type="Google" id="ProtNLM"/>
    </source>
</evidence>
<dbReference type="AlphaFoldDB" id="A0A3Q2R058"/>
<dbReference type="PANTHER" id="PTHR45913:SF21">
    <property type="entry name" value="DUF4371 DOMAIN-CONTAINING PROTEIN"/>
    <property type="match status" value="1"/>
</dbReference>
<organism evidence="1 2">
    <name type="scientific">Fundulus heteroclitus</name>
    <name type="common">Killifish</name>
    <name type="synonym">Mummichog</name>
    <dbReference type="NCBI Taxonomy" id="8078"/>
    <lineage>
        <taxon>Eukaryota</taxon>
        <taxon>Metazoa</taxon>
        <taxon>Chordata</taxon>
        <taxon>Craniata</taxon>
        <taxon>Vertebrata</taxon>
        <taxon>Euteleostomi</taxon>
        <taxon>Actinopterygii</taxon>
        <taxon>Neopterygii</taxon>
        <taxon>Teleostei</taxon>
        <taxon>Neoteleostei</taxon>
        <taxon>Acanthomorphata</taxon>
        <taxon>Ovalentaria</taxon>
        <taxon>Atherinomorphae</taxon>
        <taxon>Cyprinodontiformes</taxon>
        <taxon>Fundulidae</taxon>
        <taxon>Fundulus</taxon>
    </lineage>
</organism>
<protein>
    <recommendedName>
        <fullName evidence="3">SPIN-DOC-like zinc-finger domain-containing protein</fullName>
    </recommendedName>
</protein>
<evidence type="ECO:0000313" key="1">
    <source>
        <dbReference type="Ensembl" id="ENSFHEP00000033694.1"/>
    </source>
</evidence>
<dbReference type="PANTHER" id="PTHR45913">
    <property type="entry name" value="EPM2A-INTERACTING PROTEIN 1"/>
    <property type="match status" value="1"/>
</dbReference>
<accession>A0A3Q2R058</accession>
<dbReference type="Ensembl" id="ENSFHET00000028238.1">
    <property type="protein sequence ID" value="ENSFHEP00000033694.1"/>
    <property type="gene ID" value="ENSFHEG00000020983.1"/>
</dbReference>
<sequence>MTFYDTSCQAGPLIGDSRQTVTWSAGMAAAPRKKSKTYHFHEEWEEEFVFTMLKDKCICMLCHQTLALSKRGNLERHHNTNHVKFKDSFPAKSAIRAGKVAELKASLKTQQSLFTKPAAQHKAATEASFRISHLLAKHKKPFTDGDIFKEAMAITADTIFNSFSNKDDIKTALRSIQLGLNTVARRVEEMSADVDRQVLADLSHCEYFSLQFDESLDVMDTAQLVVFVRMAFPDATTKEDLLTLLHLKERTRGEDIYKAFKTYVCDNDIPIDKLVAVTTDGVPAMRGVRSGFVALCRNDSDFPDFVNYHCVIHQQALVGKVVNLNHVMTVVVRLINSIRAKALQHRLFKALLDELHAACGDLLLHADVRWLSRGKVLQRFVDLLPEIKTFMETRNEECEELSDDQWLLDLGFLTDLTAKMNALNNELQGKDRHLPHMISAVNAFKAKLGVWNTQLKNGRLTHFSNLEKMSQGISDKDAFHPEDYCGHLDKVAAEFSHRFGELDAMEDVAAFILNPFLTTDVEQVAAKFQQVFALPNGVDMEMLDSINDIELKGRSGDGNFWGIVSREKFPLLTSCALRVSAYIGSTYLCEMAFSQMKIIKSKYRSRLSDKHLTDCLRLAASSYEPNYKTLTDSMQSQPSH</sequence>
<dbReference type="STRING" id="8078.ENSFHEP00000033694"/>
<evidence type="ECO:0000313" key="2">
    <source>
        <dbReference type="Proteomes" id="UP000265000"/>
    </source>
</evidence>
<dbReference type="Proteomes" id="UP000265000">
    <property type="component" value="Unplaced"/>
</dbReference>
<dbReference type="InterPro" id="IPR012337">
    <property type="entry name" value="RNaseH-like_sf"/>
</dbReference>
<proteinExistence type="predicted"/>
<dbReference type="GeneTree" id="ENSGT00950000182812"/>
<reference evidence="1" key="1">
    <citation type="submission" date="2025-08" db="UniProtKB">
        <authorList>
            <consortium name="Ensembl"/>
        </authorList>
    </citation>
    <scope>IDENTIFICATION</scope>
</reference>
<name>A0A3Q2R058_FUNHE</name>
<reference evidence="1" key="2">
    <citation type="submission" date="2025-09" db="UniProtKB">
        <authorList>
            <consortium name="Ensembl"/>
        </authorList>
    </citation>
    <scope>IDENTIFICATION</scope>
</reference>